<dbReference type="Gene3D" id="3.40.50.200">
    <property type="entry name" value="Peptidase S8/S53 domain"/>
    <property type="match status" value="1"/>
</dbReference>
<dbReference type="InterPro" id="IPR050819">
    <property type="entry name" value="Tripeptidyl-peptidase_I"/>
</dbReference>
<feature type="domain" description="Peptidase S53" evidence="5">
    <location>
        <begin position="64"/>
        <end position="438"/>
    </location>
</feature>
<sequence>MTAFIRRYVALLLLALLLTACSSTGLTQSVDGGTPTATTATHGPGFQTKPILQCPGILADYQGCITPYALRKAYDVESLTNQGFTGKGQTVVVIVSFGSPTLQQDLDTFSKQFGLPSTRLQILSPLGTVPFNNQDKDMVGWAIETTLDVQIIHALAPEANIVVMTSPVSETQGTQGLPEFMKLEQYAVDHKLGQIFSQSWAASEATLTDEAGQKLIQSYADFYKRATLEHNWTILTGSGDQGATDYADLKSTQLVGRRNVTFPADVPWVTAVGGTTLQRTGTTYSEQAWTGSGGGFSTFFAQPDYQRNLTQSGGKRGLPDIAASADPASGMAFYYNKNWSLAGGTSASTPLWAGLIAVANQIAGKPLGFINPKLYQLAQGANAQQNFRDITLGNNSNRSTMGGITVNVEGFQAGPGWDAVTGLGTPKAPSLLRNLAAATQ</sequence>
<dbReference type="InterPro" id="IPR000209">
    <property type="entry name" value="Peptidase_S8/S53_dom"/>
</dbReference>
<keyword evidence="1" id="KW-0645">Protease</keyword>
<evidence type="ECO:0000313" key="6">
    <source>
        <dbReference type="EMBL" id="GHO43479.1"/>
    </source>
</evidence>
<feature type="signal peptide" evidence="4">
    <location>
        <begin position="1"/>
        <end position="25"/>
    </location>
</feature>
<keyword evidence="7" id="KW-1185">Reference proteome</keyword>
<dbReference type="PANTHER" id="PTHR14218:SF15">
    <property type="entry name" value="TRIPEPTIDYL-PEPTIDASE 1"/>
    <property type="match status" value="1"/>
</dbReference>
<dbReference type="PROSITE" id="PS51257">
    <property type="entry name" value="PROKAR_LIPOPROTEIN"/>
    <property type="match status" value="1"/>
</dbReference>
<dbReference type="GO" id="GO:0006508">
    <property type="term" value="P:proteolysis"/>
    <property type="evidence" value="ECO:0007669"/>
    <property type="project" value="UniProtKB-KW"/>
</dbReference>
<name>A0A8J3I227_9CHLR</name>
<evidence type="ECO:0000256" key="1">
    <source>
        <dbReference type="ARBA" id="ARBA00022670"/>
    </source>
</evidence>
<keyword evidence="3" id="KW-0720">Serine protease</keyword>
<evidence type="ECO:0000259" key="5">
    <source>
        <dbReference type="PROSITE" id="PS51695"/>
    </source>
</evidence>
<dbReference type="SUPFAM" id="SSF52743">
    <property type="entry name" value="Subtilisin-like"/>
    <property type="match status" value="1"/>
</dbReference>
<dbReference type="CDD" id="cd04056">
    <property type="entry name" value="Peptidases_S53"/>
    <property type="match status" value="1"/>
</dbReference>
<dbReference type="EMBL" id="BNJF01000001">
    <property type="protein sequence ID" value="GHO43479.1"/>
    <property type="molecule type" value="Genomic_DNA"/>
</dbReference>
<evidence type="ECO:0000256" key="2">
    <source>
        <dbReference type="ARBA" id="ARBA00022801"/>
    </source>
</evidence>
<proteinExistence type="predicted"/>
<dbReference type="PROSITE" id="PS51695">
    <property type="entry name" value="SEDOLISIN"/>
    <property type="match status" value="1"/>
</dbReference>
<evidence type="ECO:0000313" key="7">
    <source>
        <dbReference type="Proteomes" id="UP000612362"/>
    </source>
</evidence>
<dbReference type="GO" id="GO:0008240">
    <property type="term" value="F:tripeptidyl-peptidase activity"/>
    <property type="evidence" value="ECO:0007669"/>
    <property type="project" value="TreeGrafter"/>
</dbReference>
<dbReference type="InterPro" id="IPR036852">
    <property type="entry name" value="Peptidase_S8/S53_dom_sf"/>
</dbReference>
<dbReference type="AlphaFoldDB" id="A0A8J3I227"/>
<dbReference type="InterPro" id="IPR030400">
    <property type="entry name" value="Sedolisin_dom"/>
</dbReference>
<evidence type="ECO:0000256" key="3">
    <source>
        <dbReference type="ARBA" id="ARBA00022825"/>
    </source>
</evidence>
<dbReference type="PANTHER" id="PTHR14218">
    <property type="entry name" value="PROTEASE S8 TRIPEPTIDYL PEPTIDASE I CLN2"/>
    <property type="match status" value="1"/>
</dbReference>
<dbReference type="Proteomes" id="UP000612362">
    <property type="component" value="Unassembled WGS sequence"/>
</dbReference>
<keyword evidence="2" id="KW-0378">Hydrolase</keyword>
<reference evidence="6" key="1">
    <citation type="submission" date="2020-10" db="EMBL/GenBank/DDBJ databases">
        <title>Taxonomic study of unclassified bacteria belonging to the class Ktedonobacteria.</title>
        <authorList>
            <person name="Yabe S."/>
            <person name="Wang C.M."/>
            <person name="Zheng Y."/>
            <person name="Sakai Y."/>
            <person name="Cavaletti L."/>
            <person name="Monciardini P."/>
            <person name="Donadio S."/>
        </authorList>
    </citation>
    <scope>NUCLEOTIDE SEQUENCE</scope>
    <source>
        <strain evidence="6">SOSP1-1</strain>
    </source>
</reference>
<dbReference type="InterPro" id="IPR023828">
    <property type="entry name" value="Peptidase_S8_Ser-AS"/>
</dbReference>
<comment type="caution">
    <text evidence="6">The sequence shown here is derived from an EMBL/GenBank/DDBJ whole genome shotgun (WGS) entry which is preliminary data.</text>
</comment>
<dbReference type="RefSeq" id="WP_220192950.1">
    <property type="nucleotide sequence ID" value="NZ_BNJF01000001.1"/>
</dbReference>
<dbReference type="Pfam" id="PF00082">
    <property type="entry name" value="Peptidase_S8"/>
    <property type="match status" value="1"/>
</dbReference>
<keyword evidence="4" id="KW-0732">Signal</keyword>
<feature type="chain" id="PRO_5035243496" description="Peptidase S53 domain-containing protein" evidence="4">
    <location>
        <begin position="26"/>
        <end position="440"/>
    </location>
</feature>
<dbReference type="PROSITE" id="PS00138">
    <property type="entry name" value="SUBTILASE_SER"/>
    <property type="match status" value="1"/>
</dbReference>
<organism evidence="6 7">
    <name type="scientific">Ktedonospora formicarum</name>
    <dbReference type="NCBI Taxonomy" id="2778364"/>
    <lineage>
        <taxon>Bacteria</taxon>
        <taxon>Bacillati</taxon>
        <taxon>Chloroflexota</taxon>
        <taxon>Ktedonobacteria</taxon>
        <taxon>Ktedonobacterales</taxon>
        <taxon>Ktedonobacteraceae</taxon>
        <taxon>Ktedonospora</taxon>
    </lineage>
</organism>
<accession>A0A8J3I227</accession>
<protein>
    <recommendedName>
        <fullName evidence="5">Peptidase S53 domain-containing protein</fullName>
    </recommendedName>
</protein>
<gene>
    <name evidence="6" type="ORF">KSX_16420</name>
</gene>
<evidence type="ECO:0000256" key="4">
    <source>
        <dbReference type="SAM" id="SignalP"/>
    </source>
</evidence>
<dbReference type="GO" id="GO:0004252">
    <property type="term" value="F:serine-type endopeptidase activity"/>
    <property type="evidence" value="ECO:0007669"/>
    <property type="project" value="InterPro"/>
</dbReference>